<feature type="region of interest" description="Disordered" evidence="1">
    <location>
        <begin position="44"/>
        <end position="147"/>
    </location>
</feature>
<organism evidence="2 3">
    <name type="scientific">Pichia membranifaciens</name>
    <dbReference type="NCBI Taxonomy" id="4926"/>
    <lineage>
        <taxon>Eukaryota</taxon>
        <taxon>Fungi</taxon>
        <taxon>Dikarya</taxon>
        <taxon>Ascomycota</taxon>
        <taxon>Saccharomycotina</taxon>
        <taxon>Pichiomycetes</taxon>
        <taxon>Pichiales</taxon>
        <taxon>Pichiaceae</taxon>
        <taxon>Pichia</taxon>
    </lineage>
</organism>
<feature type="compositionally biased region" description="Basic and acidic residues" evidence="1">
    <location>
        <begin position="136"/>
        <end position="147"/>
    </location>
</feature>
<proteinExistence type="predicted"/>
<feature type="compositionally biased region" description="Basic and acidic residues" evidence="1">
    <location>
        <begin position="104"/>
        <end position="122"/>
    </location>
</feature>
<protein>
    <submittedName>
        <fullName evidence="2">Uncharacterized protein</fullName>
    </submittedName>
</protein>
<dbReference type="Proteomes" id="UP000186136">
    <property type="component" value="Unassembled WGS sequence"/>
</dbReference>
<reference evidence="2 3" key="1">
    <citation type="submission" date="2016-08" db="EMBL/GenBank/DDBJ databases">
        <title>Whole genome shotgun sequence of Pichia membranifaciens KS47-1.</title>
        <authorList>
            <person name="Konishi M."/>
            <person name="Ishida M."/>
            <person name="Arakawa T."/>
            <person name="Kato Y."/>
            <person name="Horiuchi J."/>
        </authorList>
    </citation>
    <scope>NUCLEOTIDE SEQUENCE [LARGE SCALE GENOMIC DNA]</scope>
    <source>
        <strain evidence="2 3">KS47-1</strain>
    </source>
</reference>
<feature type="compositionally biased region" description="Acidic residues" evidence="1">
    <location>
        <begin position="81"/>
        <end position="103"/>
    </location>
</feature>
<gene>
    <name evidence="2" type="ORF">PMKS-002643</name>
</gene>
<feature type="region of interest" description="Disordered" evidence="1">
    <location>
        <begin position="166"/>
        <end position="214"/>
    </location>
</feature>
<dbReference type="AlphaFoldDB" id="A0A1Q2YIG9"/>
<keyword evidence="3" id="KW-1185">Reference proteome</keyword>
<accession>A0A1Q2YIG9</accession>
<feature type="region of interest" description="Disordered" evidence="1">
    <location>
        <begin position="247"/>
        <end position="268"/>
    </location>
</feature>
<feature type="compositionally biased region" description="Basic and acidic residues" evidence="1">
    <location>
        <begin position="247"/>
        <end position="258"/>
    </location>
</feature>
<sequence>MRRRSGGAALSLPELGQDLWVTPADLLELEGVALLEDSRVLVQREEEDGRAGDNSGDQDGGDVQRDEEGVAEEREKGVVGEAEETSEDGQVEVGDDGAEDGGEEAVKAHRGGDNKVVQERLDPPLSEKQVRGASGADHRDAVEGDKRVRVEVEVADTHAEDVHAQVAHKAKQAGAVDHEEDGDGLEQHDKQRAKADGAKAVREGPLERAGGLAPRHAVEGALHVVPRAVDAADGDVHDVLEHVDDVQPGEVKEEDRQHQLGAHDGGRVAVVVEPHRAVAVEAKGDVRAADGERQNAYEEGAAEEANQCGHGRAWVPLHHGDDDVQDCRRE</sequence>
<evidence type="ECO:0000256" key="1">
    <source>
        <dbReference type="SAM" id="MobiDB-lite"/>
    </source>
</evidence>
<feature type="compositionally biased region" description="Basic and acidic residues" evidence="1">
    <location>
        <begin position="185"/>
        <end position="206"/>
    </location>
</feature>
<feature type="compositionally biased region" description="Basic and acidic residues" evidence="1">
    <location>
        <begin position="62"/>
        <end position="78"/>
    </location>
</feature>
<evidence type="ECO:0000313" key="3">
    <source>
        <dbReference type="Proteomes" id="UP000186136"/>
    </source>
</evidence>
<name>A0A1Q2YIG9_9ASCO</name>
<dbReference type="EMBL" id="BDGI01000104">
    <property type="protein sequence ID" value="GAV29163.1"/>
    <property type="molecule type" value="Genomic_DNA"/>
</dbReference>
<comment type="caution">
    <text evidence="2">The sequence shown here is derived from an EMBL/GenBank/DDBJ whole genome shotgun (WGS) entry which is preliminary data.</text>
</comment>
<evidence type="ECO:0000313" key="2">
    <source>
        <dbReference type="EMBL" id="GAV29163.1"/>
    </source>
</evidence>